<dbReference type="PANTHER" id="PTHR44051">
    <property type="entry name" value="GLUTATHIONE S-TRANSFERASE-RELATED"/>
    <property type="match status" value="1"/>
</dbReference>
<dbReference type="InterPro" id="IPR040079">
    <property type="entry name" value="Glutathione_S-Trfase"/>
</dbReference>
<evidence type="ECO:0000259" key="2">
    <source>
        <dbReference type="PROSITE" id="PS50405"/>
    </source>
</evidence>
<reference evidence="4" key="1">
    <citation type="submission" date="2018-05" db="EMBL/GenBank/DDBJ databases">
        <authorList>
            <person name="Du Z."/>
            <person name="Wang X."/>
        </authorList>
    </citation>
    <scope>NUCLEOTIDE SEQUENCE [LARGE SCALE GENOMIC DNA]</scope>
    <source>
        <strain evidence="4">CQN31</strain>
    </source>
</reference>
<dbReference type="InterPro" id="IPR036249">
    <property type="entry name" value="Thioredoxin-like_sf"/>
</dbReference>
<dbReference type="Proteomes" id="UP000245765">
    <property type="component" value="Unassembled WGS sequence"/>
</dbReference>
<dbReference type="InterPro" id="IPR036282">
    <property type="entry name" value="Glutathione-S-Trfase_C_sf"/>
</dbReference>
<protein>
    <submittedName>
        <fullName evidence="3">Glutathione S-transferase</fullName>
    </submittedName>
</protein>
<evidence type="ECO:0000259" key="1">
    <source>
        <dbReference type="PROSITE" id="PS50404"/>
    </source>
</evidence>
<dbReference type="Pfam" id="PF02798">
    <property type="entry name" value="GST_N"/>
    <property type="match status" value="1"/>
</dbReference>
<organism evidence="3 4">
    <name type="scientific">Falsiroseomonas bella</name>
    <dbReference type="NCBI Taxonomy" id="2184016"/>
    <lineage>
        <taxon>Bacteria</taxon>
        <taxon>Pseudomonadati</taxon>
        <taxon>Pseudomonadota</taxon>
        <taxon>Alphaproteobacteria</taxon>
        <taxon>Acetobacterales</taxon>
        <taxon>Roseomonadaceae</taxon>
        <taxon>Falsiroseomonas</taxon>
    </lineage>
</organism>
<accession>A0A317FK28</accession>
<dbReference type="EMBL" id="QGNA01000001">
    <property type="protein sequence ID" value="PWS37988.1"/>
    <property type="molecule type" value="Genomic_DNA"/>
</dbReference>
<dbReference type="PANTHER" id="PTHR44051:SF8">
    <property type="entry name" value="GLUTATHIONE S-TRANSFERASE GSTA"/>
    <property type="match status" value="1"/>
</dbReference>
<dbReference type="PROSITE" id="PS50405">
    <property type="entry name" value="GST_CTER"/>
    <property type="match status" value="1"/>
</dbReference>
<dbReference type="Gene3D" id="1.20.1050.10">
    <property type="match status" value="1"/>
</dbReference>
<dbReference type="Gene3D" id="3.40.30.10">
    <property type="entry name" value="Glutaredoxin"/>
    <property type="match status" value="1"/>
</dbReference>
<gene>
    <name evidence="3" type="ORF">DFH01_01350</name>
</gene>
<dbReference type="InterPro" id="IPR004045">
    <property type="entry name" value="Glutathione_S-Trfase_N"/>
</dbReference>
<dbReference type="SFLD" id="SFLDG01150">
    <property type="entry name" value="Main.1:_Beta-like"/>
    <property type="match status" value="1"/>
</dbReference>
<name>A0A317FK28_9PROT</name>
<proteinExistence type="predicted"/>
<dbReference type="AlphaFoldDB" id="A0A317FK28"/>
<dbReference type="SUPFAM" id="SSF52833">
    <property type="entry name" value="Thioredoxin-like"/>
    <property type="match status" value="1"/>
</dbReference>
<comment type="caution">
    <text evidence="3">The sequence shown here is derived from an EMBL/GenBank/DDBJ whole genome shotgun (WGS) entry which is preliminary data.</text>
</comment>
<dbReference type="PROSITE" id="PS50404">
    <property type="entry name" value="GST_NTER"/>
    <property type="match status" value="1"/>
</dbReference>
<keyword evidence="4" id="KW-1185">Reference proteome</keyword>
<dbReference type="GO" id="GO:0016740">
    <property type="term" value="F:transferase activity"/>
    <property type="evidence" value="ECO:0007669"/>
    <property type="project" value="UniProtKB-KW"/>
</dbReference>
<evidence type="ECO:0000313" key="4">
    <source>
        <dbReference type="Proteomes" id="UP000245765"/>
    </source>
</evidence>
<dbReference type="SUPFAM" id="SSF47616">
    <property type="entry name" value="GST C-terminal domain-like"/>
    <property type="match status" value="1"/>
</dbReference>
<sequence length="207" mass="22865">MRLHYADTLAPRKACAAARHLGLPMEYRRVDLGRGEHKAPAYLAINPNGKVPALEDGALRLWESNAIICHLAMRAGSALWPAEPAQQVEVLRWMSWEADALNRHGGALYFEHVIRPRFALGPPDEAAMEAATRGFREAAALVEAHLDGRRFLLGDALTVADFAVAAVLPYADQAAIPLSDFPRIARWHDRLMALPAWADPYPPATRH</sequence>
<keyword evidence="3" id="KW-0808">Transferase</keyword>
<dbReference type="SFLD" id="SFLDG00358">
    <property type="entry name" value="Main_(cytGST)"/>
    <property type="match status" value="1"/>
</dbReference>
<evidence type="ECO:0000313" key="3">
    <source>
        <dbReference type="EMBL" id="PWS37988.1"/>
    </source>
</evidence>
<feature type="domain" description="GST C-terminal" evidence="2">
    <location>
        <begin position="83"/>
        <end position="207"/>
    </location>
</feature>
<dbReference type="Pfam" id="PF13410">
    <property type="entry name" value="GST_C_2"/>
    <property type="match status" value="1"/>
</dbReference>
<dbReference type="OrthoDB" id="9810080at2"/>
<dbReference type="InterPro" id="IPR010987">
    <property type="entry name" value="Glutathione-S-Trfase_C-like"/>
</dbReference>
<feature type="domain" description="GST N-terminal" evidence="1">
    <location>
        <begin position="1"/>
        <end position="79"/>
    </location>
</feature>
<dbReference type="SFLD" id="SFLDS00019">
    <property type="entry name" value="Glutathione_Transferase_(cytos"/>
    <property type="match status" value="1"/>
</dbReference>